<dbReference type="InterPro" id="IPR036388">
    <property type="entry name" value="WH-like_DNA-bd_sf"/>
</dbReference>
<feature type="domain" description="SIS" evidence="5">
    <location>
        <begin position="140"/>
        <end position="282"/>
    </location>
</feature>
<organism evidence="6 7">
    <name type="scientific">Rheinheimera tilapiae</name>
    <dbReference type="NCBI Taxonomy" id="875043"/>
    <lineage>
        <taxon>Bacteria</taxon>
        <taxon>Pseudomonadati</taxon>
        <taxon>Pseudomonadota</taxon>
        <taxon>Gammaproteobacteria</taxon>
        <taxon>Chromatiales</taxon>
        <taxon>Chromatiaceae</taxon>
        <taxon>Rheinheimera</taxon>
    </lineage>
</organism>
<keyword evidence="1" id="KW-0805">Transcription regulation</keyword>
<comment type="caution">
    <text evidence="6">The sequence shown here is derived from an EMBL/GenBank/DDBJ whole genome shotgun (WGS) entry which is preliminary data.</text>
</comment>
<dbReference type="InterPro" id="IPR047640">
    <property type="entry name" value="RpiR-like"/>
</dbReference>
<dbReference type="PROSITE" id="PS51464">
    <property type="entry name" value="SIS"/>
    <property type="match status" value="1"/>
</dbReference>
<keyword evidence="7" id="KW-1185">Reference proteome</keyword>
<evidence type="ECO:0000313" key="6">
    <source>
        <dbReference type="EMBL" id="MFC0048352.1"/>
    </source>
</evidence>
<evidence type="ECO:0000256" key="3">
    <source>
        <dbReference type="ARBA" id="ARBA00023163"/>
    </source>
</evidence>
<name>A0ABV6BE51_9GAMM</name>
<evidence type="ECO:0000256" key="1">
    <source>
        <dbReference type="ARBA" id="ARBA00023015"/>
    </source>
</evidence>
<dbReference type="Pfam" id="PF01380">
    <property type="entry name" value="SIS"/>
    <property type="match status" value="1"/>
</dbReference>
<dbReference type="InterPro" id="IPR001347">
    <property type="entry name" value="SIS_dom"/>
</dbReference>
<dbReference type="Gene3D" id="1.10.10.10">
    <property type="entry name" value="Winged helix-like DNA-binding domain superfamily/Winged helix DNA-binding domain"/>
    <property type="match status" value="1"/>
</dbReference>
<dbReference type="InterPro" id="IPR000281">
    <property type="entry name" value="HTH_RpiR"/>
</dbReference>
<keyword evidence="3" id="KW-0804">Transcription</keyword>
<dbReference type="PANTHER" id="PTHR30514:SF20">
    <property type="entry name" value="TRANSCRIPTIONAL REGULATOR"/>
    <property type="match status" value="1"/>
</dbReference>
<evidence type="ECO:0000313" key="7">
    <source>
        <dbReference type="Proteomes" id="UP001589813"/>
    </source>
</evidence>
<dbReference type="Pfam" id="PF01418">
    <property type="entry name" value="HTH_6"/>
    <property type="match status" value="1"/>
</dbReference>
<dbReference type="RefSeq" id="WP_377242463.1">
    <property type="nucleotide sequence ID" value="NZ_JBHLXP010000001.1"/>
</dbReference>
<dbReference type="EMBL" id="JBHLXP010000001">
    <property type="protein sequence ID" value="MFC0048352.1"/>
    <property type="molecule type" value="Genomic_DNA"/>
</dbReference>
<dbReference type="PANTHER" id="PTHR30514">
    <property type="entry name" value="GLUCOKINASE"/>
    <property type="match status" value="1"/>
</dbReference>
<dbReference type="InterPro" id="IPR046348">
    <property type="entry name" value="SIS_dom_sf"/>
</dbReference>
<dbReference type="PROSITE" id="PS51071">
    <property type="entry name" value="HTH_RPIR"/>
    <property type="match status" value="1"/>
</dbReference>
<evidence type="ECO:0000256" key="2">
    <source>
        <dbReference type="ARBA" id="ARBA00023125"/>
    </source>
</evidence>
<dbReference type="SUPFAM" id="SSF46689">
    <property type="entry name" value="Homeodomain-like"/>
    <property type="match status" value="1"/>
</dbReference>
<evidence type="ECO:0000259" key="4">
    <source>
        <dbReference type="PROSITE" id="PS51071"/>
    </source>
</evidence>
<dbReference type="Gene3D" id="3.40.50.10490">
    <property type="entry name" value="Glucose-6-phosphate isomerase like protein, domain 1"/>
    <property type="match status" value="1"/>
</dbReference>
<dbReference type="Proteomes" id="UP001589813">
    <property type="component" value="Unassembled WGS sequence"/>
</dbReference>
<protein>
    <submittedName>
        <fullName evidence="6">MurR/RpiR family transcriptional regulator</fullName>
    </submittedName>
</protein>
<dbReference type="SUPFAM" id="SSF53697">
    <property type="entry name" value="SIS domain"/>
    <property type="match status" value="1"/>
</dbReference>
<dbReference type="CDD" id="cd05013">
    <property type="entry name" value="SIS_RpiR"/>
    <property type="match status" value="1"/>
</dbReference>
<feature type="domain" description="HTH rpiR-type" evidence="4">
    <location>
        <begin position="11"/>
        <end position="87"/>
    </location>
</feature>
<reference evidence="6 7" key="1">
    <citation type="submission" date="2024-09" db="EMBL/GenBank/DDBJ databases">
        <authorList>
            <person name="Sun Q."/>
            <person name="Mori K."/>
        </authorList>
    </citation>
    <scope>NUCLEOTIDE SEQUENCE [LARGE SCALE GENOMIC DNA]</scope>
    <source>
        <strain evidence="6 7">KCTC 23315</strain>
    </source>
</reference>
<keyword evidence="2" id="KW-0238">DNA-binding</keyword>
<dbReference type="InterPro" id="IPR009057">
    <property type="entry name" value="Homeodomain-like_sf"/>
</dbReference>
<evidence type="ECO:0000259" key="5">
    <source>
        <dbReference type="PROSITE" id="PS51464"/>
    </source>
</evidence>
<gene>
    <name evidence="6" type="ORF">ACFFJP_08625</name>
</gene>
<proteinExistence type="predicted"/>
<dbReference type="InterPro" id="IPR035472">
    <property type="entry name" value="RpiR-like_SIS"/>
</dbReference>
<accession>A0ABV6BE51</accession>
<sequence length="294" mass="31712">MMHGTNCQTQQQLEQLIEQRFSTLSNRLQLIGRYLLDQPEQVAFGTTASIAQGAGVHASALVRFANAFGFSGFSQMQQLFQQQLVQSGVDYPSRIAAVREDHSVAPDMAGLSYLQQISQANQQAMQQLCTDMDNVTLASATRLLQQARIIHIQGARRAFPVASYAGYLLGNSGRAVQVLDGVGYMQHSGLNLISADDVVLAISYAPYASETQAVLERALQCGAKIIAITDSRLSPLVPQANVALLVREAELHAFRSLNASMNLVQALVLALLHDEGHTAASDQAHADAASESFT</sequence>